<dbReference type="Pfam" id="PF16197">
    <property type="entry name" value="KAsynt_C_assoc"/>
    <property type="match status" value="2"/>
</dbReference>
<feature type="domain" description="PKS/mFAS DH" evidence="13">
    <location>
        <begin position="2596"/>
        <end position="2881"/>
    </location>
</feature>
<evidence type="ECO:0000313" key="15">
    <source>
        <dbReference type="Proteomes" id="UP001597419"/>
    </source>
</evidence>
<dbReference type="InterPro" id="IPR049551">
    <property type="entry name" value="PKS_DH_C"/>
</dbReference>
<evidence type="ECO:0000256" key="2">
    <source>
        <dbReference type="ARBA" id="ARBA00004792"/>
    </source>
</evidence>
<dbReference type="InterPro" id="IPR016036">
    <property type="entry name" value="Malonyl_transacylase_ACP-bd"/>
</dbReference>
<dbReference type="Pfam" id="PF00550">
    <property type="entry name" value="PP-binding"/>
    <property type="match status" value="2"/>
</dbReference>
<evidence type="ECO:0000256" key="7">
    <source>
        <dbReference type="ARBA" id="ARBA00023268"/>
    </source>
</evidence>
<dbReference type="InterPro" id="IPR014043">
    <property type="entry name" value="Acyl_transferase_dom"/>
</dbReference>
<dbReference type="InterPro" id="IPR057326">
    <property type="entry name" value="KR_dom"/>
</dbReference>
<dbReference type="PANTHER" id="PTHR43775">
    <property type="entry name" value="FATTY ACID SYNTHASE"/>
    <property type="match status" value="1"/>
</dbReference>
<dbReference type="InterPro" id="IPR013968">
    <property type="entry name" value="PKS_KR"/>
</dbReference>
<dbReference type="SMART" id="SM00826">
    <property type="entry name" value="PKS_DH"/>
    <property type="match status" value="2"/>
</dbReference>
<dbReference type="InterPro" id="IPR020806">
    <property type="entry name" value="PKS_PP-bd"/>
</dbReference>
<dbReference type="SMART" id="SM00823">
    <property type="entry name" value="PKS_PP"/>
    <property type="match status" value="2"/>
</dbReference>
<reference evidence="15" key="1">
    <citation type="journal article" date="2019" name="Int. J. Syst. Evol. Microbiol.">
        <title>The Global Catalogue of Microorganisms (GCM) 10K type strain sequencing project: providing services to taxonomists for standard genome sequencing and annotation.</title>
        <authorList>
            <consortium name="The Broad Institute Genomics Platform"/>
            <consortium name="The Broad Institute Genome Sequencing Center for Infectious Disease"/>
            <person name="Wu L."/>
            <person name="Ma J."/>
        </authorList>
    </citation>
    <scope>NUCLEOTIDE SEQUENCE [LARGE SCALE GENOMIC DNA]</scope>
    <source>
        <strain evidence="15">CGMCC 4.7643</strain>
    </source>
</reference>
<comment type="caution">
    <text evidence="14">The sequence shown here is derived from an EMBL/GenBank/DDBJ whole genome shotgun (WGS) entry which is preliminary data.</text>
</comment>
<dbReference type="Pfam" id="PF08990">
    <property type="entry name" value="Docking"/>
    <property type="match status" value="1"/>
</dbReference>
<dbReference type="InterPro" id="IPR020841">
    <property type="entry name" value="PKS_Beta-ketoAc_synthase_dom"/>
</dbReference>
<dbReference type="Pfam" id="PF22953">
    <property type="entry name" value="SpnB_Rossmann"/>
    <property type="match status" value="2"/>
</dbReference>
<dbReference type="SMART" id="SM00827">
    <property type="entry name" value="PKS_AT"/>
    <property type="match status" value="2"/>
</dbReference>
<dbReference type="InterPro" id="IPR050091">
    <property type="entry name" value="PKS_NRPS_Biosynth_Enz"/>
</dbReference>
<feature type="active site" description="Proton donor; for dehydratase activity" evidence="9">
    <location>
        <position position="1115"/>
    </location>
</feature>
<dbReference type="SMART" id="SM00822">
    <property type="entry name" value="PKS_KR"/>
    <property type="match status" value="1"/>
</dbReference>
<dbReference type="InterPro" id="IPR015083">
    <property type="entry name" value="NorB/c/GfsB-D-like_docking"/>
</dbReference>
<dbReference type="InterPro" id="IPR001227">
    <property type="entry name" value="Ac_transferase_dom_sf"/>
</dbReference>
<dbReference type="InterPro" id="IPR055123">
    <property type="entry name" value="SpnB-like_Rossmann"/>
</dbReference>
<dbReference type="SUPFAM" id="SSF52151">
    <property type="entry name" value="FabD/lysophospholipase-like"/>
    <property type="match status" value="2"/>
</dbReference>
<dbReference type="InterPro" id="IPR032821">
    <property type="entry name" value="PKS_assoc"/>
</dbReference>
<keyword evidence="7" id="KW-0511">Multifunctional enzyme</keyword>
<evidence type="ECO:0000256" key="3">
    <source>
        <dbReference type="ARBA" id="ARBA00022450"/>
    </source>
</evidence>
<dbReference type="InterPro" id="IPR014031">
    <property type="entry name" value="Ketoacyl_synth_C"/>
</dbReference>
<dbReference type="Pfam" id="PF14765">
    <property type="entry name" value="PS-DH"/>
    <property type="match status" value="2"/>
</dbReference>
<keyword evidence="3" id="KW-0596">Phosphopantetheine</keyword>
<dbReference type="SUPFAM" id="SSF47336">
    <property type="entry name" value="ACP-like"/>
    <property type="match status" value="2"/>
</dbReference>
<dbReference type="InterPro" id="IPR006162">
    <property type="entry name" value="Ppantetheine_attach_site"/>
</dbReference>
<dbReference type="SUPFAM" id="SSF51735">
    <property type="entry name" value="NAD(P)-binding Rossmann-fold domains"/>
    <property type="match status" value="4"/>
</dbReference>
<feature type="domain" description="Ketosynthase family 3 (KS3)" evidence="12">
    <location>
        <begin position="34"/>
        <end position="444"/>
    </location>
</feature>
<feature type="region of interest" description="N-terminal hotdog fold" evidence="9">
    <location>
        <begin position="919"/>
        <end position="1042"/>
    </location>
</feature>
<dbReference type="CDD" id="cd08956">
    <property type="entry name" value="KR_3_FAS_SDR_x"/>
    <property type="match status" value="2"/>
</dbReference>
<evidence type="ECO:0000256" key="6">
    <source>
        <dbReference type="ARBA" id="ARBA00023194"/>
    </source>
</evidence>
<dbReference type="SUPFAM" id="SSF55048">
    <property type="entry name" value="Probable ACP-binding domain of malonyl-CoA ACP transacylase"/>
    <property type="match status" value="2"/>
</dbReference>
<dbReference type="InterPro" id="IPR020807">
    <property type="entry name" value="PKS_DH"/>
</dbReference>
<dbReference type="PANTHER" id="PTHR43775:SF51">
    <property type="entry name" value="INACTIVE PHENOLPHTHIOCEROL SYNTHESIS POLYKETIDE SYNTHASE TYPE I PKS1-RELATED"/>
    <property type="match status" value="1"/>
</dbReference>
<dbReference type="Gene3D" id="3.30.70.3290">
    <property type="match status" value="2"/>
</dbReference>
<dbReference type="PROSITE" id="PS00606">
    <property type="entry name" value="KS3_1"/>
    <property type="match status" value="2"/>
</dbReference>
<evidence type="ECO:0000259" key="11">
    <source>
        <dbReference type="PROSITE" id="PS50075"/>
    </source>
</evidence>
<feature type="domain" description="PKS/mFAS DH" evidence="13">
    <location>
        <begin position="919"/>
        <end position="1188"/>
    </location>
</feature>
<dbReference type="SMART" id="SM00825">
    <property type="entry name" value="PKS_KS"/>
    <property type="match status" value="2"/>
</dbReference>
<feature type="active site" description="Proton acceptor; for dehydratase activity" evidence="9">
    <location>
        <position position="951"/>
    </location>
</feature>
<keyword evidence="8" id="KW-0012">Acyltransferase</keyword>
<dbReference type="SMART" id="SM01294">
    <property type="entry name" value="PKS_PP_betabranch"/>
    <property type="match status" value="2"/>
</dbReference>
<feature type="region of interest" description="N-terminal hotdog fold" evidence="9">
    <location>
        <begin position="2596"/>
        <end position="2719"/>
    </location>
</feature>
<comment type="cofactor">
    <cofactor evidence="1">
        <name>pantetheine 4'-phosphate</name>
        <dbReference type="ChEBI" id="CHEBI:47942"/>
    </cofactor>
</comment>
<dbReference type="CDD" id="cd00833">
    <property type="entry name" value="PKS"/>
    <property type="match status" value="2"/>
</dbReference>
<dbReference type="InterPro" id="IPR009081">
    <property type="entry name" value="PP-bd_ACP"/>
</dbReference>
<evidence type="ECO:0000256" key="8">
    <source>
        <dbReference type="ARBA" id="ARBA00023315"/>
    </source>
</evidence>
<evidence type="ECO:0000256" key="4">
    <source>
        <dbReference type="ARBA" id="ARBA00022553"/>
    </source>
</evidence>
<dbReference type="Pfam" id="PF02801">
    <property type="entry name" value="Ketoacyl-synt_C"/>
    <property type="match status" value="2"/>
</dbReference>
<feature type="domain" description="Ketosynthase family 3 (KS3)" evidence="12">
    <location>
        <begin position="1726"/>
        <end position="2136"/>
    </location>
</feature>
<evidence type="ECO:0000313" key="14">
    <source>
        <dbReference type="EMBL" id="MFD2459024.1"/>
    </source>
</evidence>
<feature type="region of interest" description="C-terminal hotdog fold" evidence="9">
    <location>
        <begin position="2731"/>
        <end position="2881"/>
    </location>
</feature>
<dbReference type="PROSITE" id="PS50075">
    <property type="entry name" value="CARRIER"/>
    <property type="match status" value="2"/>
</dbReference>
<dbReference type="RefSeq" id="WP_345386895.1">
    <property type="nucleotide sequence ID" value="NZ_BAABHG010000002.1"/>
</dbReference>
<dbReference type="InterPro" id="IPR036291">
    <property type="entry name" value="NAD(P)-bd_dom_sf"/>
</dbReference>
<dbReference type="Gene3D" id="1.10.1200.10">
    <property type="entry name" value="ACP-like"/>
    <property type="match status" value="2"/>
</dbReference>
<dbReference type="Pfam" id="PF08659">
    <property type="entry name" value="KR"/>
    <property type="match status" value="2"/>
</dbReference>
<evidence type="ECO:0000256" key="5">
    <source>
        <dbReference type="ARBA" id="ARBA00022679"/>
    </source>
</evidence>
<comment type="pathway">
    <text evidence="2">Antibiotic biosynthesis.</text>
</comment>
<dbReference type="Pfam" id="PF00109">
    <property type="entry name" value="ketoacyl-synt"/>
    <property type="match status" value="2"/>
</dbReference>
<dbReference type="EMBL" id="JBHUKU010000004">
    <property type="protein sequence ID" value="MFD2459024.1"/>
    <property type="molecule type" value="Genomic_DNA"/>
</dbReference>
<dbReference type="Gene3D" id="3.40.47.10">
    <property type="match status" value="2"/>
</dbReference>
<proteinExistence type="predicted"/>
<sequence>MSNEEMLLDYLKRATADLRETRKKLADAQGNPNREPIAIIGMACRYPGGVTSPEELWRLVDAGEDAVSDFPADRGWDVEALYDPEPGVPGRTYTRTGAFLHDAARFDPGFFGISPREALAMDPQQRLLLETSWEALERAGIDPVSLRGSETGVFTGMMYHDYAESDSSGSVASGRVSYVFGLEGPCVTVDTACSSSLVALHLAVGSLRSGESSLALAGGVAVMATPGTFVEFSRQRALSADGRCRSFAAAADGTGWGEGAGVLLLERLSDARRHGHRVLALVAGTATNQDGASSGLTAPNGPAQQRVIRRALADAGLSTSDIDVVEAHGTGTKLGDPIEAQALLSCYGRDRERPLWLGSVKSNLGHTQAAAGVAGVIKMVQAIRHGVLPKTLHVDEPTPEVDWSAGSVELLTEARDWPGTGRPRRAGVSSFGVSGTNAHVIVEQAPDEPDAAGAGTWPASRGPLAWVLSARSGTALRAQAERLRAYLAERPGLDPVDVGFSLATRRAVMDHRAVVLGADPGELLAGLDGLAGRGTATAGPAGPAVTPARVAFVFPGQGSQWPGMAAGLLSSSEVFAGRMADCARALAPFVEWDLLELARRGPGDAALDAVDVVQPMLWAVLVSLAGMWRAAGVEPAAVIGHSQGEVAAACVAGALSLEDGARVVALRSGLIAAELAGHGGMMSVPLPAREVRDRLAPWHERLCLAAVNGPASVVVCGEVGALDELHAVLTGEGLRARKIPVDYASHSPYVERIREQLVAALAPVRPRAGEIPFYSTVTGGPLDTTGLDAAYWYANLRQTVRFEEAVTALLGDGAGLFVECSPHPVLRVGLEETFETAGPAAVTVGSLRRDEGGAARFTASLAEAFVHGAPVDWAKFHDGSGARAVDLPTYAFQRERYWLDSVAAGATDPAAFGQLTAGHPLLGAAVALAGDGGCLLTGRFSTRTQPWLADHAALGHVLVPGAALVEMAIRAGEQCGRGVLEELTLREPLLLPGDSAVQVQVLVGGPDAHGARPVTISSRADDPDAPWSCNATGTLSAPGPEPAFALTEWPPEGARPVPVKDFYARLLTRGYAYGPVFQGLRAVWRRDDELFAEVVLPEEAVADAGRFGVHPALLDAALHASLLDEAEGTVLPFAWTDVTLHARGATALRVRLTRTGRELALRMTDPSGAPVLSVAGLAGRPVLAEQFRAAGRSGNPAYTVAWRPIPVSAEPAETPVSWDDLPAEGPVPEVVLLRPARPDGDVPDGMRATVHRMLRVVRQWLAEDRFASSRLVVLTHHGVATGDAEPADLALAPVWGLIRAAEAENPGRFVLVDTDEPAGPAPAGALAAVLASGEPEAAVRRGGILVPRLTTLPDTASQARPAPGGTVLVTGGTGGLGALAARRLVTEHGVKHLLLTSRRGPEAPGADTLEAELTELGAAVTIAACDVGDRAALAELLAAVPAAHPLTGVVHAAGVLEDGLAGSLTADQIDRVLLPKACGAWHLHELTAGADLAVFALFSSVAGTVGAPGQAHYAAANAFLDALARHRRAIGLPGASWAWGLWAGPGMGAALSDGDIGRLRRQGFPAMSVDEGLALFDTAMSVDEPFAALARLDLPAVRASGEVPPLLSELVPVRKQANTGHTAPPLRWRAAAEGELLELVRAEAAVVLGHGSGAAVEPARAFRELGFDSLIALELRNRLQTATSLKLPATLVFDHPSAEAVARYLRGRLGGTTAGTAAVPVTEVDDEPIAIVAMACRYPGGVGSPAQLWRLVRDEAEVVSPFPADRGWDVGSIYHPEPGTPGKSSTKAGGFLHDAAEFDAGFFGMGPREAATTDPQERLLLETSWELFERAGVDTGKLRGTPTGVFVGSMYHDYALNSASGSVASGRLAYNYGLEGPAVTVDTACSSSLVALHLAAQALRSGECSLALAGGVTVMATPEMFVEFSRQRGLSPDGRCRSFAAGADGTGFSEGVGLVLVERLSDARRNGHPVLALVRGSAVNQDGASNGLTAPNGPSQERVIRQALANAELSTSDVDVVEGHGTGTALGDPIEAQALLATYGQDRARPLLLGSVKSNLGHTQAAAGVAGVIKMVEAMRHGVVPKTLHAEAPSEQVDWTTGAVELVTEAREWPETGRARVAAVSSFGISGTNAHVILEHVPAADAGPRTGHTGEPVPWVLSGATPEAMRAQAARLLSFVESEPELPPVDVGFSLATGRAVFGHRAVVVGAGRDELVRRLGAVAEGETGPGVVVGSPVDGGTAFLFTGQGAQRVGMGRELCEAFPVFAEAFDVVVTEVDKHLGFSLREVLWGEDAGVVDRTEFAQPGLFAVEVALFRLFESWGVRPDFVAGHSVGEIAAAHVAGVLSLADAAKLVVARGRLMQALPEGGAMLAVRAAEAEVVPWLPEGVSVAAVNGPESVVVSGPEDLVLAVAARAGAEGRKCRRLAVSHAFHSALMDPMLEDFRAVVAELSFAEPRIPVVSTVSGVVAEDFASPEYWVGQARATVRFADALGYLEAKGVRSFVELGPDAALSAMGTAHADTAAFVPLLRRDRGERDQILAALAACHVRGTAVDWAAYFAGSGARPADLPTYAFQRRRYWLDSRPGGPDLARAGLDRGEHPVLEAMIALPHTDGAVFTGRLSASTHPWLSDHDLAGSTVFPAAGLAELALHAGESLGCGRVRELTCARPMVVPPDGSLALRVAVGAQDEAGARPVRVHARGEDPDLPWILHATGFLEPGSSAPPGDHESWPPPGATPSEVDEFHAGLLAAGHAYGPGFPAVRAIWRREDELFADVVLPEETDPGRFRLHPALLDAAVQLALPRHEGGLWEATAWAGVTGQGTAGSAVRIRIAPAGTGGVRLSVTDETGSPVLSADSLELGPVEPAALTAARGGELFAPRWHALPAPPATDLPALPHWEDTGAEIPPIVVLCPENREDTGTTDLPAAARSAAGRVRTAMRSWLAAERPAAAKLVVVTRHAVEVAGNPVDLIAAAVAGLVRATRDEHPGRFVLADIDGSAASWQALPSLVASGEPEFAVRAGRGFAQSLAKVTRDAPRTLRGGTVLVTGGAGPRSELLARHLAARPDVGRVVRLGPDAADPGVLEQALTDLPTEYPLSAVMYVAEPPDGTAGEAPDGPPLAGIDVAWRLHRLTEGLDLDAFVLVSAQDGLPHTLRRTEHAASSGFLEALARHRRARGLPALAIATGSWDTGGESEPTGLLALSEAEGLAVFDDALGVDETVVLPMKLDYVTLRADPAGLPGPLRGVVRISSRAGAGPDGGLRRKLAALEAAEREHAVMELVRAEVAAVLGHDSADAIEPDRAFQELGFDSFAAVELHRRMSGRTGLPLPATLVFDHPTSRAAARYVLAVLEPGDTGPARSPLQEVDRLETVLAGWVPSDGEDAKITARLEALLRGWRDRHQDAVAVPAGGYELATDDELFTVLDSELGG</sequence>
<feature type="region of interest" description="C-terminal hotdog fold" evidence="9">
    <location>
        <begin position="1054"/>
        <end position="1188"/>
    </location>
</feature>
<dbReference type="Gene3D" id="3.10.129.110">
    <property type="entry name" value="Polyketide synthase dehydratase"/>
    <property type="match status" value="2"/>
</dbReference>
<keyword evidence="5" id="KW-0808">Transferase</keyword>
<dbReference type="InterPro" id="IPR014030">
    <property type="entry name" value="Ketoacyl_synth_N"/>
</dbReference>
<name>A0ABW5GFY3_9PSEU</name>
<evidence type="ECO:0000259" key="12">
    <source>
        <dbReference type="PROSITE" id="PS52004"/>
    </source>
</evidence>
<evidence type="ECO:0000256" key="10">
    <source>
        <dbReference type="SAM" id="MobiDB-lite"/>
    </source>
</evidence>
<dbReference type="InterPro" id="IPR049900">
    <property type="entry name" value="PKS_mFAS_DH"/>
</dbReference>
<organism evidence="14 15">
    <name type="scientific">Amycolatopsis samaneae</name>
    <dbReference type="NCBI Taxonomy" id="664691"/>
    <lineage>
        <taxon>Bacteria</taxon>
        <taxon>Bacillati</taxon>
        <taxon>Actinomycetota</taxon>
        <taxon>Actinomycetes</taxon>
        <taxon>Pseudonocardiales</taxon>
        <taxon>Pseudonocardiaceae</taxon>
        <taxon>Amycolatopsis</taxon>
    </lineage>
</organism>
<dbReference type="InterPro" id="IPR018201">
    <property type="entry name" value="Ketoacyl_synth_AS"/>
</dbReference>
<dbReference type="InterPro" id="IPR036736">
    <property type="entry name" value="ACP-like_sf"/>
</dbReference>
<feature type="domain" description="Carrier" evidence="11">
    <location>
        <begin position="3269"/>
        <end position="3344"/>
    </location>
</feature>
<evidence type="ECO:0000256" key="1">
    <source>
        <dbReference type="ARBA" id="ARBA00001957"/>
    </source>
</evidence>
<dbReference type="InterPro" id="IPR016039">
    <property type="entry name" value="Thiolase-like"/>
</dbReference>
<dbReference type="PROSITE" id="PS52004">
    <property type="entry name" value="KS3_2"/>
    <property type="match status" value="2"/>
</dbReference>
<feature type="domain" description="Carrier" evidence="11">
    <location>
        <begin position="1634"/>
        <end position="1709"/>
    </location>
</feature>
<keyword evidence="4" id="KW-0597">Phosphoprotein</keyword>
<dbReference type="Gene3D" id="3.40.366.10">
    <property type="entry name" value="Malonyl-Coenzyme A Acyl Carrier Protein, domain 2"/>
    <property type="match status" value="2"/>
</dbReference>
<feature type="region of interest" description="Disordered" evidence="10">
    <location>
        <begin position="2713"/>
        <end position="2732"/>
    </location>
</feature>
<evidence type="ECO:0000259" key="13">
    <source>
        <dbReference type="PROSITE" id="PS52019"/>
    </source>
</evidence>
<dbReference type="Gene3D" id="3.40.50.720">
    <property type="entry name" value="NAD(P)-binding Rossmann-like Domain"/>
    <property type="match status" value="3"/>
</dbReference>
<gene>
    <name evidence="14" type="ORF">ACFSYJ_10435</name>
</gene>
<feature type="active site" description="Proton donor; for dehydratase activity" evidence="9">
    <location>
        <position position="2790"/>
    </location>
</feature>
<evidence type="ECO:0000256" key="9">
    <source>
        <dbReference type="PROSITE-ProRule" id="PRU01363"/>
    </source>
</evidence>
<dbReference type="Proteomes" id="UP001597419">
    <property type="component" value="Unassembled WGS sequence"/>
</dbReference>
<dbReference type="InterPro" id="IPR016035">
    <property type="entry name" value="Acyl_Trfase/lysoPLipase"/>
</dbReference>
<keyword evidence="6" id="KW-0045">Antibiotic biosynthesis</keyword>
<feature type="active site" description="Proton acceptor; for dehydratase activity" evidence="9">
    <location>
        <position position="2628"/>
    </location>
</feature>
<dbReference type="InterPro" id="IPR042104">
    <property type="entry name" value="PKS_dehydratase_sf"/>
</dbReference>
<protein>
    <submittedName>
        <fullName evidence="14">Type I polyketide synthase</fullName>
    </submittedName>
</protein>
<dbReference type="Pfam" id="PF00698">
    <property type="entry name" value="Acyl_transf_1"/>
    <property type="match status" value="2"/>
</dbReference>
<dbReference type="Pfam" id="PF21089">
    <property type="entry name" value="PKS_DH_N"/>
    <property type="match status" value="2"/>
</dbReference>
<dbReference type="PROSITE" id="PS52019">
    <property type="entry name" value="PKS_MFAS_DH"/>
    <property type="match status" value="2"/>
</dbReference>
<dbReference type="InterPro" id="IPR049552">
    <property type="entry name" value="PKS_DH_N"/>
</dbReference>
<accession>A0ABW5GFY3</accession>
<keyword evidence="15" id="KW-1185">Reference proteome</keyword>
<dbReference type="SUPFAM" id="SSF53901">
    <property type="entry name" value="Thiolase-like"/>
    <property type="match status" value="2"/>
</dbReference>
<dbReference type="PROSITE" id="PS00012">
    <property type="entry name" value="PHOSPHOPANTETHEINE"/>
    <property type="match status" value="1"/>
</dbReference>